<organism evidence="5 6">
    <name type="scientific">Archangium violaceum Cb vi76</name>
    <dbReference type="NCBI Taxonomy" id="1406225"/>
    <lineage>
        <taxon>Bacteria</taxon>
        <taxon>Pseudomonadati</taxon>
        <taxon>Myxococcota</taxon>
        <taxon>Myxococcia</taxon>
        <taxon>Myxococcales</taxon>
        <taxon>Cystobacterineae</taxon>
        <taxon>Archangiaceae</taxon>
        <taxon>Archangium</taxon>
    </lineage>
</organism>
<dbReference type="SUPFAM" id="SSF54909">
    <property type="entry name" value="Dimeric alpha+beta barrel"/>
    <property type="match status" value="1"/>
</dbReference>
<dbReference type="Pfam" id="PF01037">
    <property type="entry name" value="AsnC_trans_reg"/>
    <property type="match status" value="1"/>
</dbReference>
<dbReference type="InterPro" id="IPR011008">
    <property type="entry name" value="Dimeric_a/b-barrel"/>
</dbReference>
<dbReference type="Gene3D" id="3.30.70.920">
    <property type="match status" value="1"/>
</dbReference>
<keyword evidence="1" id="KW-0805">Transcription regulation</keyword>
<dbReference type="SUPFAM" id="SSF46785">
    <property type="entry name" value="Winged helix' DNA-binding domain"/>
    <property type="match status" value="1"/>
</dbReference>
<evidence type="ECO:0000259" key="4">
    <source>
        <dbReference type="PROSITE" id="PS50956"/>
    </source>
</evidence>
<dbReference type="InterPro" id="IPR036390">
    <property type="entry name" value="WH_DNA-bd_sf"/>
</dbReference>
<dbReference type="InterPro" id="IPR036388">
    <property type="entry name" value="WH-like_DNA-bd_sf"/>
</dbReference>
<dbReference type="EMBL" id="JPMI01000213">
    <property type="protein sequence ID" value="KFA90402.1"/>
    <property type="molecule type" value="Genomic_DNA"/>
</dbReference>
<reference evidence="5 6" key="1">
    <citation type="submission" date="2014-07" db="EMBL/GenBank/DDBJ databases">
        <title>Draft Genome Sequence of Gephyronic Acid Producer, Cystobacter violaceus Strain Cb vi76.</title>
        <authorList>
            <person name="Stevens D.C."/>
            <person name="Young J."/>
            <person name="Carmichael R."/>
            <person name="Tan J."/>
            <person name="Taylor R.E."/>
        </authorList>
    </citation>
    <scope>NUCLEOTIDE SEQUENCE [LARGE SCALE GENOMIC DNA]</scope>
    <source>
        <strain evidence="5 6">Cb vi76</strain>
    </source>
</reference>
<dbReference type="GO" id="GO:0043200">
    <property type="term" value="P:response to amino acid"/>
    <property type="evidence" value="ECO:0007669"/>
    <property type="project" value="TreeGrafter"/>
</dbReference>
<sequence>MGPREEATGMALDELDGRILALLEANGRESATKLAAKVGLSRSAVQERVARLERDGIIQGYTIRRGSGGPPTGVEAYLFVRLEGHACPRVAPQVRELPEVLSIESLAGELDMLIRARVPDMTALNALRERVAHIPEVRAVTTAPVLAVHLDRR</sequence>
<name>A0A084SPL7_9BACT</name>
<gene>
    <name evidence="5" type="ORF">Q664_28570</name>
</gene>
<dbReference type="PRINTS" id="PR00033">
    <property type="entry name" value="HTHASNC"/>
</dbReference>
<dbReference type="SMART" id="SM00344">
    <property type="entry name" value="HTH_ASNC"/>
    <property type="match status" value="1"/>
</dbReference>
<keyword evidence="3" id="KW-0804">Transcription</keyword>
<keyword evidence="2" id="KW-0238">DNA-binding</keyword>
<dbReference type="Proteomes" id="UP000028547">
    <property type="component" value="Unassembled WGS sequence"/>
</dbReference>
<feature type="domain" description="HTH asnC-type" evidence="4">
    <location>
        <begin position="12"/>
        <end position="64"/>
    </location>
</feature>
<dbReference type="PANTHER" id="PTHR30154">
    <property type="entry name" value="LEUCINE-RESPONSIVE REGULATORY PROTEIN"/>
    <property type="match status" value="1"/>
</dbReference>
<dbReference type="AlphaFoldDB" id="A0A084SPL7"/>
<dbReference type="Gene3D" id="1.10.10.10">
    <property type="entry name" value="Winged helix-like DNA-binding domain superfamily/Winged helix DNA-binding domain"/>
    <property type="match status" value="1"/>
</dbReference>
<dbReference type="GO" id="GO:0006355">
    <property type="term" value="P:regulation of DNA-templated transcription"/>
    <property type="evidence" value="ECO:0007669"/>
    <property type="project" value="UniProtKB-ARBA"/>
</dbReference>
<evidence type="ECO:0000256" key="1">
    <source>
        <dbReference type="ARBA" id="ARBA00023015"/>
    </source>
</evidence>
<dbReference type="PROSITE" id="PS50956">
    <property type="entry name" value="HTH_ASNC_2"/>
    <property type="match status" value="1"/>
</dbReference>
<dbReference type="CDD" id="cd00090">
    <property type="entry name" value="HTH_ARSR"/>
    <property type="match status" value="1"/>
</dbReference>
<dbReference type="GO" id="GO:0005829">
    <property type="term" value="C:cytosol"/>
    <property type="evidence" value="ECO:0007669"/>
    <property type="project" value="TreeGrafter"/>
</dbReference>
<dbReference type="GO" id="GO:0043565">
    <property type="term" value="F:sequence-specific DNA binding"/>
    <property type="evidence" value="ECO:0007669"/>
    <property type="project" value="InterPro"/>
</dbReference>
<accession>A0A084SPL7</accession>
<evidence type="ECO:0000313" key="5">
    <source>
        <dbReference type="EMBL" id="KFA90402.1"/>
    </source>
</evidence>
<dbReference type="InterPro" id="IPR000485">
    <property type="entry name" value="AsnC-type_HTH_dom"/>
</dbReference>
<comment type="caution">
    <text evidence="5">The sequence shown here is derived from an EMBL/GenBank/DDBJ whole genome shotgun (WGS) entry which is preliminary data.</text>
</comment>
<dbReference type="InterPro" id="IPR019888">
    <property type="entry name" value="Tscrpt_reg_AsnC-like"/>
</dbReference>
<evidence type="ECO:0000256" key="3">
    <source>
        <dbReference type="ARBA" id="ARBA00023163"/>
    </source>
</evidence>
<proteinExistence type="predicted"/>
<dbReference type="InterPro" id="IPR019887">
    <property type="entry name" value="Tscrpt_reg_AsnC/Lrp_C"/>
</dbReference>
<evidence type="ECO:0000313" key="6">
    <source>
        <dbReference type="Proteomes" id="UP000028547"/>
    </source>
</evidence>
<evidence type="ECO:0000256" key="2">
    <source>
        <dbReference type="ARBA" id="ARBA00023125"/>
    </source>
</evidence>
<dbReference type="InterPro" id="IPR011991">
    <property type="entry name" value="ArsR-like_HTH"/>
</dbReference>
<dbReference type="PANTHER" id="PTHR30154:SF34">
    <property type="entry name" value="TRANSCRIPTIONAL REGULATOR AZLB"/>
    <property type="match status" value="1"/>
</dbReference>
<dbReference type="Pfam" id="PF13404">
    <property type="entry name" value="HTH_AsnC-type"/>
    <property type="match status" value="1"/>
</dbReference>
<protein>
    <recommendedName>
        <fullName evidence="4">HTH asnC-type domain-containing protein</fullName>
    </recommendedName>
</protein>